<keyword evidence="1" id="KW-0449">Lipoprotein</keyword>
<protein>
    <submittedName>
        <fullName evidence="1">Apolipoprotein b</fullName>
    </submittedName>
</protein>
<accession>E2E067</accession>
<proteinExistence type="predicted"/>
<evidence type="ECO:0000313" key="1">
    <source>
        <dbReference type="EMBL" id="ADN94855.1"/>
    </source>
</evidence>
<dbReference type="EMBL" id="GU328154">
    <property type="protein sequence ID" value="ADN94855.1"/>
    <property type="molecule type" value="Genomic_DNA"/>
</dbReference>
<gene>
    <name evidence="1" type="primary">APOB</name>
</gene>
<feature type="non-terminal residue" evidence="1">
    <location>
        <position position="1"/>
    </location>
</feature>
<sequence>ICLIKKLVDVLKDLHSRYTLSAAGFTSQLSGDIQEYLLTLADANAKGREKIVDLSTSAQRIIKNSTVAMKEIIFYYHQQFKYKLQ</sequence>
<dbReference type="AlphaFoldDB" id="E2E067"/>
<reference evidence="1" key="1">
    <citation type="journal article" date="2010" name="J. Mammal.">
        <title>Molecular phylogenetics of Myotis indicate familial-level divergence for the genus Cistugo (Chiroptera).</title>
        <authorList>
            <person name="Lack J.B."/>
            <person name="Roehrs Z.P."/>
            <person name="Stanley C.E.Jr."/>
            <person name="Ruedi M."/>
            <person name="Van Den Bussche R.A."/>
        </authorList>
    </citation>
    <scope>NUCLEOTIDE SEQUENCE</scope>
</reference>
<organism evidence="1">
    <name type="scientific">Miniopterus tristis</name>
    <name type="common">Great bent-winged bat</name>
    <dbReference type="NCBI Taxonomy" id="221088"/>
    <lineage>
        <taxon>Eukaryota</taxon>
        <taxon>Metazoa</taxon>
        <taxon>Chordata</taxon>
        <taxon>Craniata</taxon>
        <taxon>Vertebrata</taxon>
        <taxon>Euteleostomi</taxon>
        <taxon>Mammalia</taxon>
        <taxon>Eutheria</taxon>
        <taxon>Laurasiatheria</taxon>
        <taxon>Chiroptera</taxon>
        <taxon>Yangochiroptera</taxon>
        <taxon>Miniopteridae</taxon>
        <taxon>Miniopterus</taxon>
    </lineage>
</organism>
<feature type="non-terminal residue" evidence="1">
    <location>
        <position position="85"/>
    </location>
</feature>
<name>E2E067_MINTR</name>